<evidence type="ECO:0000313" key="2">
    <source>
        <dbReference type="Proteomes" id="UP000076858"/>
    </source>
</evidence>
<dbReference type="EMBL" id="LRGB01001348">
    <property type="protein sequence ID" value="KZS12881.1"/>
    <property type="molecule type" value="Genomic_DNA"/>
</dbReference>
<organism evidence="1 2">
    <name type="scientific">Daphnia magna</name>
    <dbReference type="NCBI Taxonomy" id="35525"/>
    <lineage>
        <taxon>Eukaryota</taxon>
        <taxon>Metazoa</taxon>
        <taxon>Ecdysozoa</taxon>
        <taxon>Arthropoda</taxon>
        <taxon>Crustacea</taxon>
        <taxon>Branchiopoda</taxon>
        <taxon>Diplostraca</taxon>
        <taxon>Cladocera</taxon>
        <taxon>Anomopoda</taxon>
        <taxon>Daphniidae</taxon>
        <taxon>Daphnia</taxon>
    </lineage>
</organism>
<dbReference type="AlphaFoldDB" id="A0A164W258"/>
<accession>A0A164W258</accession>
<dbReference type="Proteomes" id="UP000076858">
    <property type="component" value="Unassembled WGS sequence"/>
</dbReference>
<name>A0A164W258_9CRUS</name>
<protein>
    <submittedName>
        <fullName evidence="1">Uncharacterized protein</fullName>
    </submittedName>
</protein>
<proteinExistence type="predicted"/>
<evidence type="ECO:0000313" key="1">
    <source>
        <dbReference type="EMBL" id="KZS12881.1"/>
    </source>
</evidence>
<comment type="caution">
    <text evidence="1">The sequence shown here is derived from an EMBL/GenBank/DDBJ whole genome shotgun (WGS) entry which is preliminary data.</text>
</comment>
<reference evidence="1 2" key="1">
    <citation type="submission" date="2016-03" db="EMBL/GenBank/DDBJ databases">
        <title>EvidentialGene: Evidence-directed Construction of Genes on Genomes.</title>
        <authorList>
            <person name="Gilbert D.G."/>
            <person name="Choi J.-H."/>
            <person name="Mockaitis K."/>
            <person name="Colbourne J."/>
            <person name="Pfrender M."/>
        </authorList>
    </citation>
    <scope>NUCLEOTIDE SEQUENCE [LARGE SCALE GENOMIC DNA]</scope>
    <source>
        <strain evidence="1 2">Xinb3</strain>
        <tissue evidence="1">Complete organism</tissue>
    </source>
</reference>
<keyword evidence="2" id="KW-1185">Reference proteome</keyword>
<sequence>MKVLDKVPISVTKTTRLRPSTAITSVTTSDTRMETFRRTLPTSITSSCTHDDNDYVDLR</sequence>
<gene>
    <name evidence="1" type="ORF">APZ42_022132</name>
</gene>